<evidence type="ECO:0000313" key="2">
    <source>
        <dbReference type="EnsemblMetazoa" id="SCAU016229-PA"/>
    </source>
</evidence>
<protein>
    <submittedName>
        <fullName evidence="2">Uncharacterized protein</fullName>
    </submittedName>
</protein>
<proteinExistence type="predicted"/>
<dbReference type="KEGG" id="scac:106091929"/>
<feature type="compositionally biased region" description="Basic and acidic residues" evidence="1">
    <location>
        <begin position="281"/>
        <end position="290"/>
    </location>
</feature>
<evidence type="ECO:0000313" key="3">
    <source>
        <dbReference type="Proteomes" id="UP000095300"/>
    </source>
</evidence>
<feature type="region of interest" description="Disordered" evidence="1">
    <location>
        <begin position="281"/>
        <end position="337"/>
    </location>
</feature>
<organism evidence="2 3">
    <name type="scientific">Stomoxys calcitrans</name>
    <name type="common">Stable fly</name>
    <name type="synonym">Conops calcitrans</name>
    <dbReference type="NCBI Taxonomy" id="35570"/>
    <lineage>
        <taxon>Eukaryota</taxon>
        <taxon>Metazoa</taxon>
        <taxon>Ecdysozoa</taxon>
        <taxon>Arthropoda</taxon>
        <taxon>Hexapoda</taxon>
        <taxon>Insecta</taxon>
        <taxon>Pterygota</taxon>
        <taxon>Neoptera</taxon>
        <taxon>Endopterygota</taxon>
        <taxon>Diptera</taxon>
        <taxon>Brachycera</taxon>
        <taxon>Muscomorpha</taxon>
        <taxon>Muscoidea</taxon>
        <taxon>Muscidae</taxon>
        <taxon>Stomoxys</taxon>
    </lineage>
</organism>
<feature type="compositionally biased region" description="Acidic residues" evidence="1">
    <location>
        <begin position="302"/>
        <end position="316"/>
    </location>
</feature>
<keyword evidence="3" id="KW-1185">Reference proteome</keyword>
<sequence>MADKEDSKFGFKNKEKAEETLVLLESHDMQYRKLTVRGLLGRAKRVLSMTKAEDKVKNINDAIEVFEKWLSENGGDAANKNAKTAGDDKVETVPGLGFKDKEAAEKTLKILEDRDPEYQKLAIKGLIGSSKRVLSGTKNEEKIQSIKDGVKILEDFLEKFETENLIKNNRAYFVYDVIAKLPQPEDKLQAEFLKAYGGPKAKGNYKHLRTMYPEEDDSTSWDIIRNRNIAKILAKIKEDNAKLFDDTGKPSDLHMQLIHWAYSPQPDKVKSYAATLKTDCKKAQKRKCEEESASGSSSASSSEDENDDEDRDGDADENMKEDKEENGESPAKKAKTS</sequence>
<dbReference type="OrthoDB" id="8188991at2759"/>
<name>A0A1I8QDY9_STOCA</name>
<accession>A0A1I8QDY9</accession>
<reference evidence="2" key="1">
    <citation type="submission" date="2020-05" db="UniProtKB">
        <authorList>
            <consortium name="EnsemblMetazoa"/>
        </authorList>
    </citation>
    <scope>IDENTIFICATION</scope>
    <source>
        <strain evidence="2">USDA</strain>
    </source>
</reference>
<gene>
    <name evidence="2" type="primary">106091929</name>
</gene>
<dbReference type="Proteomes" id="UP000095300">
    <property type="component" value="Unassembled WGS sequence"/>
</dbReference>
<dbReference type="AlphaFoldDB" id="A0A1I8QDY9"/>
<dbReference type="EnsemblMetazoa" id="SCAU016229-RA">
    <property type="protein sequence ID" value="SCAU016229-PA"/>
    <property type="gene ID" value="SCAU016229"/>
</dbReference>
<dbReference type="VEuPathDB" id="VectorBase:SCAU016229"/>
<evidence type="ECO:0000256" key="1">
    <source>
        <dbReference type="SAM" id="MobiDB-lite"/>
    </source>
</evidence>